<dbReference type="GO" id="GO:0006813">
    <property type="term" value="P:potassium ion transport"/>
    <property type="evidence" value="ECO:0007669"/>
    <property type="project" value="InterPro"/>
</dbReference>
<dbReference type="GO" id="GO:0005254">
    <property type="term" value="F:chloride channel activity"/>
    <property type="evidence" value="ECO:0007669"/>
    <property type="project" value="UniProtKB-KW"/>
</dbReference>
<protein>
    <submittedName>
        <fullName evidence="13">Chloride channel protein</fullName>
    </submittedName>
</protein>
<keyword evidence="7" id="KW-0869">Chloride channel</keyword>
<dbReference type="SUPFAM" id="SSF54631">
    <property type="entry name" value="CBS-domain pair"/>
    <property type="match status" value="1"/>
</dbReference>
<dbReference type="PANTHER" id="PTHR43427">
    <property type="entry name" value="CHLORIDE CHANNEL PROTEIN CLC-E"/>
    <property type="match status" value="1"/>
</dbReference>
<dbReference type="SUPFAM" id="SSF81340">
    <property type="entry name" value="Clc chloride channel"/>
    <property type="match status" value="1"/>
</dbReference>
<evidence type="ECO:0000256" key="4">
    <source>
        <dbReference type="ARBA" id="ARBA00022989"/>
    </source>
</evidence>
<evidence type="ECO:0000256" key="3">
    <source>
        <dbReference type="ARBA" id="ARBA00022692"/>
    </source>
</evidence>
<dbReference type="Pfam" id="PF00571">
    <property type="entry name" value="CBS"/>
    <property type="match status" value="1"/>
</dbReference>
<keyword evidence="5" id="KW-0406">Ion transport</keyword>
<dbReference type="SMART" id="SM00116">
    <property type="entry name" value="CBS"/>
    <property type="match status" value="2"/>
</dbReference>
<organism evidence="13">
    <name type="scientific">hydrothermal vent metagenome</name>
    <dbReference type="NCBI Taxonomy" id="652676"/>
    <lineage>
        <taxon>unclassified sequences</taxon>
        <taxon>metagenomes</taxon>
        <taxon>ecological metagenomes</taxon>
    </lineage>
</organism>
<feature type="transmembrane region" description="Helical" evidence="10">
    <location>
        <begin position="30"/>
        <end position="53"/>
    </location>
</feature>
<feature type="transmembrane region" description="Helical" evidence="10">
    <location>
        <begin position="347"/>
        <end position="367"/>
    </location>
</feature>
<evidence type="ECO:0000256" key="5">
    <source>
        <dbReference type="ARBA" id="ARBA00023065"/>
    </source>
</evidence>
<dbReference type="GO" id="GO:0034707">
    <property type="term" value="C:chloride channel complex"/>
    <property type="evidence" value="ECO:0007669"/>
    <property type="project" value="UniProtKB-KW"/>
</dbReference>
<dbReference type="Gene3D" id="1.10.3080.10">
    <property type="entry name" value="Clc chloride channel"/>
    <property type="match status" value="1"/>
</dbReference>
<keyword evidence="9" id="KW-0407">Ion channel</keyword>
<dbReference type="FunFam" id="1.10.3080.10:FF:000018">
    <property type="entry name" value="Chloride transporter, ClC family"/>
    <property type="match status" value="1"/>
</dbReference>
<dbReference type="Pfam" id="PF02080">
    <property type="entry name" value="TrkA_C"/>
    <property type="match status" value="1"/>
</dbReference>
<dbReference type="PRINTS" id="PR00762">
    <property type="entry name" value="CLCHANNEL"/>
</dbReference>
<keyword evidence="3 10" id="KW-0812">Transmembrane</keyword>
<sequence length="689" mass="75409">MTKSFKNSYSAFSQRTSDFFDRARLTEHTFMIIIAIIIGVIAGYSAVGIRFLIEEFSLLSFPGEGNILENIMNSPWYVILLVPAIGGLIVGPLIYFFAPEAKGHGVPEVMQAILLNGGRIRPRVALIKALASAISIGTGGSVGREGPIIQIGSSIGSTVGQFIKIPSKKLKTLVGCGAAAGIAAAFNAPIAGALFAVEIILMDFAVAQFSPIVISSVMATVISHSFEGNLAAFNVHAYEYASPYEIGFYFVLGALCGLTSFLFIKALYFSEDYFDNKFHIPEYYKPIVGGLAIGIIALVFPEIMGVGYDSINMALDGNMVWYFALILVFIKIFATSLTLGSGGSGGIFAPSLFMGAMLGFFFGSFVHDLFPTITAGPGAYALVAMGGLVAGTTRAPITAIIIVFELTYDYEIILPLMITSIVSMILSSYLSRESIYTLKLLLRGINIKEGAETNVIESIPVEDVYHSKFESINVSENFTEVVNFVLSRKDPEYPVVDDKGAIIGIISINDLKDFLFERDSLSTLLIAGDLVNKEFEPLLLDDNCYSALEKMNKYHLEGLPVVDNLNSKKMIGMIWSTDIQDAYQKEINRIEITSNLASSISMKEAEKNVQFLEGYSVAEFKVPKSFIGRSIRELNIRAKYDVNVLSIKSSKKKKYQIRVVPKPDYVFQENDIIVIAGEIKRINHLKAID</sequence>
<dbReference type="GO" id="GO:0008324">
    <property type="term" value="F:monoatomic cation transmembrane transporter activity"/>
    <property type="evidence" value="ECO:0007669"/>
    <property type="project" value="InterPro"/>
</dbReference>
<dbReference type="InterPro" id="IPR000644">
    <property type="entry name" value="CBS_dom"/>
</dbReference>
<feature type="transmembrane region" description="Helical" evidence="10">
    <location>
        <begin position="379"/>
        <end position="404"/>
    </location>
</feature>
<feature type="transmembrane region" description="Helical" evidence="10">
    <location>
        <begin position="287"/>
        <end position="308"/>
    </location>
</feature>
<dbReference type="PANTHER" id="PTHR43427:SF6">
    <property type="entry name" value="CHLORIDE CHANNEL PROTEIN CLC-E"/>
    <property type="match status" value="1"/>
</dbReference>
<dbReference type="InterPro" id="IPR006037">
    <property type="entry name" value="RCK_C"/>
</dbReference>
<keyword evidence="4 10" id="KW-1133">Transmembrane helix</keyword>
<feature type="domain" description="RCK C-terminal" evidence="11">
    <location>
        <begin position="604"/>
        <end position="689"/>
    </location>
</feature>
<dbReference type="InterPro" id="IPR050368">
    <property type="entry name" value="ClC-type_chloride_channel"/>
</dbReference>
<keyword evidence="6 10" id="KW-0472">Membrane</keyword>
<evidence type="ECO:0000256" key="7">
    <source>
        <dbReference type="ARBA" id="ARBA00023173"/>
    </source>
</evidence>
<evidence type="ECO:0000256" key="6">
    <source>
        <dbReference type="ARBA" id="ARBA00023136"/>
    </source>
</evidence>
<evidence type="ECO:0000256" key="2">
    <source>
        <dbReference type="ARBA" id="ARBA00022448"/>
    </source>
</evidence>
<dbReference type="InterPro" id="IPR001807">
    <property type="entry name" value="ClC"/>
</dbReference>
<evidence type="ECO:0000259" key="12">
    <source>
        <dbReference type="PROSITE" id="PS51371"/>
    </source>
</evidence>
<feature type="transmembrane region" description="Helical" evidence="10">
    <location>
        <begin position="209"/>
        <end position="226"/>
    </location>
</feature>
<accession>A0A3B1CZK5</accession>
<dbReference type="InterPro" id="IPR014743">
    <property type="entry name" value="Cl-channel_core"/>
</dbReference>
<dbReference type="PROSITE" id="PS51371">
    <property type="entry name" value="CBS"/>
    <property type="match status" value="2"/>
</dbReference>
<evidence type="ECO:0000256" key="10">
    <source>
        <dbReference type="SAM" id="Phobius"/>
    </source>
</evidence>
<feature type="transmembrane region" description="Helical" evidence="10">
    <location>
        <begin position="320"/>
        <end position="341"/>
    </location>
</feature>
<dbReference type="AlphaFoldDB" id="A0A3B1CZK5"/>
<name>A0A3B1CZK5_9ZZZZ</name>
<feature type="transmembrane region" description="Helical" evidence="10">
    <location>
        <begin position="173"/>
        <end position="197"/>
    </location>
</feature>
<keyword evidence="8" id="KW-0868">Chloride</keyword>
<dbReference type="SUPFAM" id="SSF116726">
    <property type="entry name" value="TrkA C-terminal domain-like"/>
    <property type="match status" value="1"/>
</dbReference>
<feature type="domain" description="CBS" evidence="12">
    <location>
        <begin position="465"/>
        <end position="521"/>
    </location>
</feature>
<feature type="domain" description="CBS" evidence="12">
    <location>
        <begin position="531"/>
        <end position="590"/>
    </location>
</feature>
<evidence type="ECO:0000256" key="9">
    <source>
        <dbReference type="ARBA" id="ARBA00023303"/>
    </source>
</evidence>
<dbReference type="PROSITE" id="PS51202">
    <property type="entry name" value="RCK_C"/>
    <property type="match status" value="1"/>
</dbReference>
<dbReference type="Pfam" id="PF00654">
    <property type="entry name" value="Voltage_CLC"/>
    <property type="match status" value="1"/>
</dbReference>
<reference evidence="13" key="1">
    <citation type="submission" date="2018-06" db="EMBL/GenBank/DDBJ databases">
        <authorList>
            <person name="Zhirakovskaya E."/>
        </authorList>
    </citation>
    <scope>NUCLEOTIDE SEQUENCE</scope>
</reference>
<evidence type="ECO:0000313" key="13">
    <source>
        <dbReference type="EMBL" id="VAX21977.1"/>
    </source>
</evidence>
<evidence type="ECO:0000256" key="1">
    <source>
        <dbReference type="ARBA" id="ARBA00004141"/>
    </source>
</evidence>
<feature type="transmembrane region" description="Helical" evidence="10">
    <location>
        <begin position="76"/>
        <end position="98"/>
    </location>
</feature>
<evidence type="ECO:0000259" key="11">
    <source>
        <dbReference type="PROSITE" id="PS51202"/>
    </source>
</evidence>
<feature type="transmembrane region" description="Helical" evidence="10">
    <location>
        <begin position="246"/>
        <end position="267"/>
    </location>
</feature>
<dbReference type="Gene3D" id="3.10.580.10">
    <property type="entry name" value="CBS-domain"/>
    <property type="match status" value="2"/>
</dbReference>
<dbReference type="EMBL" id="UOGD01000210">
    <property type="protein sequence ID" value="VAX21977.1"/>
    <property type="molecule type" value="Genomic_DNA"/>
</dbReference>
<dbReference type="InterPro" id="IPR036721">
    <property type="entry name" value="RCK_C_sf"/>
</dbReference>
<keyword evidence="2" id="KW-0813">Transport</keyword>
<dbReference type="CDD" id="cd00400">
    <property type="entry name" value="Voltage_gated_ClC"/>
    <property type="match status" value="1"/>
</dbReference>
<feature type="transmembrane region" description="Helical" evidence="10">
    <location>
        <begin position="410"/>
        <end position="430"/>
    </location>
</feature>
<dbReference type="Gene3D" id="3.30.70.1450">
    <property type="entry name" value="Regulator of K+ conductance, C-terminal domain"/>
    <property type="match status" value="1"/>
</dbReference>
<dbReference type="InterPro" id="IPR046342">
    <property type="entry name" value="CBS_dom_sf"/>
</dbReference>
<comment type="subcellular location">
    <subcellularLocation>
        <location evidence="1">Membrane</location>
        <topology evidence="1">Multi-pass membrane protein</topology>
    </subcellularLocation>
</comment>
<evidence type="ECO:0000256" key="8">
    <source>
        <dbReference type="ARBA" id="ARBA00023214"/>
    </source>
</evidence>
<gene>
    <name evidence="13" type="ORF">MNBD_IGNAVI01-388</name>
</gene>
<proteinExistence type="predicted"/>